<keyword evidence="6 14" id="KW-0812">Transmembrane</keyword>
<dbReference type="InterPro" id="IPR056521">
    <property type="entry name" value="MARCHF6-like_C"/>
</dbReference>
<proteinExistence type="predicted"/>
<evidence type="ECO:0000259" key="15">
    <source>
        <dbReference type="PROSITE" id="PS51292"/>
    </source>
</evidence>
<reference evidence="16 17" key="1">
    <citation type="submission" date="2024-08" db="EMBL/GenBank/DDBJ databases">
        <authorList>
            <person name="Cucini C."/>
            <person name="Frati F."/>
        </authorList>
    </citation>
    <scope>NUCLEOTIDE SEQUENCE [LARGE SCALE GENOMIC DNA]</scope>
</reference>
<evidence type="ECO:0000313" key="16">
    <source>
        <dbReference type="EMBL" id="CAL8097527.1"/>
    </source>
</evidence>
<evidence type="ECO:0000256" key="12">
    <source>
        <dbReference type="ARBA" id="ARBA00023136"/>
    </source>
</evidence>
<evidence type="ECO:0000256" key="4">
    <source>
        <dbReference type="ARBA" id="ARBA00012483"/>
    </source>
</evidence>
<dbReference type="Gene3D" id="3.30.40.10">
    <property type="entry name" value="Zinc/RING finger domain, C3HC4 (zinc finger)"/>
    <property type="match status" value="1"/>
</dbReference>
<evidence type="ECO:0000256" key="6">
    <source>
        <dbReference type="ARBA" id="ARBA00022692"/>
    </source>
</evidence>
<feature type="transmembrane region" description="Helical" evidence="14">
    <location>
        <begin position="630"/>
        <end position="651"/>
    </location>
</feature>
<organism evidence="16 17">
    <name type="scientific">Orchesella dallaii</name>
    <dbReference type="NCBI Taxonomy" id="48710"/>
    <lineage>
        <taxon>Eukaryota</taxon>
        <taxon>Metazoa</taxon>
        <taxon>Ecdysozoa</taxon>
        <taxon>Arthropoda</taxon>
        <taxon>Hexapoda</taxon>
        <taxon>Collembola</taxon>
        <taxon>Entomobryomorpha</taxon>
        <taxon>Entomobryoidea</taxon>
        <taxon>Orchesellidae</taxon>
        <taxon>Orchesellinae</taxon>
        <taxon>Orchesella</taxon>
    </lineage>
</organism>
<dbReference type="InterPro" id="IPR013083">
    <property type="entry name" value="Znf_RING/FYVE/PHD"/>
</dbReference>
<comment type="subcellular location">
    <subcellularLocation>
        <location evidence="2">Membrane</location>
        <topology evidence="2">Multi-pass membrane protein</topology>
    </subcellularLocation>
</comment>
<dbReference type="CDD" id="cd16702">
    <property type="entry name" value="RING_CH-C4HC3_MARCH6"/>
    <property type="match status" value="1"/>
</dbReference>
<evidence type="ECO:0000256" key="11">
    <source>
        <dbReference type="ARBA" id="ARBA00022989"/>
    </source>
</evidence>
<feature type="transmembrane region" description="Helical" evidence="14">
    <location>
        <begin position="903"/>
        <end position="922"/>
    </location>
</feature>
<feature type="compositionally biased region" description="Low complexity" evidence="13">
    <location>
        <begin position="199"/>
        <end position="238"/>
    </location>
</feature>
<keyword evidence="11 14" id="KW-1133">Transmembrane helix</keyword>
<keyword evidence="5" id="KW-0808">Transferase</keyword>
<keyword evidence="9" id="KW-0833">Ubl conjugation pathway</keyword>
<feature type="transmembrane region" description="Helical" evidence="14">
    <location>
        <begin position="771"/>
        <end position="797"/>
    </location>
</feature>
<dbReference type="SMART" id="SM00744">
    <property type="entry name" value="RINGv"/>
    <property type="match status" value="1"/>
</dbReference>
<feature type="transmembrane region" description="Helical" evidence="14">
    <location>
        <begin position="79"/>
        <end position="105"/>
    </location>
</feature>
<feature type="transmembrane region" description="Helical" evidence="14">
    <location>
        <begin position="468"/>
        <end position="489"/>
    </location>
</feature>
<feature type="transmembrane region" description="Helical" evidence="14">
    <location>
        <begin position="278"/>
        <end position="300"/>
    </location>
</feature>
<feature type="transmembrane region" description="Helical" evidence="14">
    <location>
        <begin position="410"/>
        <end position="430"/>
    </location>
</feature>
<dbReference type="PANTHER" id="PTHR13145:SF0">
    <property type="entry name" value="E3 UBIQUITIN-PROTEIN LIGASE MARCHF6"/>
    <property type="match status" value="1"/>
</dbReference>
<gene>
    <name evidence="16" type="ORF">ODALV1_LOCUS9664</name>
</gene>
<evidence type="ECO:0000256" key="7">
    <source>
        <dbReference type="ARBA" id="ARBA00022723"/>
    </source>
</evidence>
<keyword evidence="12 14" id="KW-0472">Membrane</keyword>
<evidence type="ECO:0000256" key="1">
    <source>
        <dbReference type="ARBA" id="ARBA00000900"/>
    </source>
</evidence>
<comment type="catalytic activity">
    <reaction evidence="1">
        <text>S-ubiquitinyl-[E2 ubiquitin-conjugating enzyme]-L-cysteine + [acceptor protein]-L-lysine = [E2 ubiquitin-conjugating enzyme]-L-cysteine + N(6)-ubiquitinyl-[acceptor protein]-L-lysine.</text>
        <dbReference type="EC" id="2.3.2.27"/>
    </reaction>
</comment>
<dbReference type="PROSITE" id="PS51292">
    <property type="entry name" value="ZF_RING_CH"/>
    <property type="match status" value="1"/>
</dbReference>
<keyword evidence="10" id="KW-0862">Zinc</keyword>
<keyword evidence="8" id="KW-0863">Zinc-finger</keyword>
<dbReference type="InterPro" id="IPR011016">
    <property type="entry name" value="Znf_RING-CH"/>
</dbReference>
<dbReference type="PANTHER" id="PTHR13145">
    <property type="entry name" value="SSM4 PROTEIN"/>
    <property type="match status" value="1"/>
</dbReference>
<feature type="transmembrane region" description="Helical" evidence="14">
    <location>
        <begin position="731"/>
        <end position="750"/>
    </location>
</feature>
<evidence type="ECO:0000256" key="9">
    <source>
        <dbReference type="ARBA" id="ARBA00022786"/>
    </source>
</evidence>
<evidence type="ECO:0000256" key="2">
    <source>
        <dbReference type="ARBA" id="ARBA00004141"/>
    </source>
</evidence>
<evidence type="ECO:0000256" key="8">
    <source>
        <dbReference type="ARBA" id="ARBA00022771"/>
    </source>
</evidence>
<evidence type="ECO:0000256" key="5">
    <source>
        <dbReference type="ARBA" id="ARBA00022679"/>
    </source>
</evidence>
<feature type="region of interest" description="Disordered" evidence="13">
    <location>
        <begin position="175"/>
        <end position="243"/>
    </location>
</feature>
<dbReference type="Pfam" id="PF12906">
    <property type="entry name" value="RINGv"/>
    <property type="match status" value="1"/>
</dbReference>
<accession>A0ABP1QE66</accession>
<evidence type="ECO:0000256" key="14">
    <source>
        <dbReference type="SAM" id="Phobius"/>
    </source>
</evidence>
<evidence type="ECO:0000256" key="13">
    <source>
        <dbReference type="SAM" id="MobiDB-lite"/>
    </source>
</evidence>
<keyword evidence="17" id="KW-1185">Reference proteome</keyword>
<dbReference type="SUPFAM" id="SSF57850">
    <property type="entry name" value="RING/U-box"/>
    <property type="match status" value="1"/>
</dbReference>
<name>A0ABP1QE66_9HEXA</name>
<feature type="transmembrane region" description="Helical" evidence="14">
    <location>
        <begin position="320"/>
        <end position="341"/>
    </location>
</feature>
<feature type="transmembrane region" description="Helical" evidence="14">
    <location>
        <begin position="353"/>
        <end position="382"/>
    </location>
</feature>
<keyword evidence="7" id="KW-0479">Metal-binding</keyword>
<dbReference type="Proteomes" id="UP001642540">
    <property type="component" value="Unassembled WGS sequence"/>
</dbReference>
<feature type="domain" description="RING-CH-type" evidence="15">
    <location>
        <begin position="2"/>
        <end position="63"/>
    </location>
</feature>
<feature type="transmembrane region" description="Helical" evidence="14">
    <location>
        <begin position="671"/>
        <end position="696"/>
    </location>
</feature>
<evidence type="ECO:0000256" key="3">
    <source>
        <dbReference type="ARBA" id="ARBA00004906"/>
    </source>
</evidence>
<evidence type="ECO:0000313" key="17">
    <source>
        <dbReference type="Proteomes" id="UP001642540"/>
    </source>
</evidence>
<evidence type="ECO:0000256" key="10">
    <source>
        <dbReference type="ARBA" id="ARBA00022833"/>
    </source>
</evidence>
<protein>
    <recommendedName>
        <fullName evidence="4">RING-type E3 ubiquitin transferase</fullName>
        <ecNumber evidence="4">2.3.2.27</ecNumber>
    </recommendedName>
</protein>
<dbReference type="EC" id="2.3.2.27" evidence="4"/>
<comment type="caution">
    <text evidence="16">The sequence shown here is derived from an EMBL/GenBank/DDBJ whole genome shotgun (WGS) entry which is preliminary data.</text>
</comment>
<dbReference type="Pfam" id="PF23113">
    <property type="entry name" value="MARCHF6_C"/>
    <property type="match status" value="1"/>
</dbReference>
<feature type="compositionally biased region" description="Acidic residues" evidence="13">
    <location>
        <begin position="180"/>
        <end position="198"/>
    </location>
</feature>
<feature type="transmembrane region" description="Helical" evidence="14">
    <location>
        <begin position="144"/>
        <end position="164"/>
    </location>
</feature>
<feature type="transmembrane region" description="Helical" evidence="14">
    <location>
        <begin position="817"/>
        <end position="834"/>
    </location>
</feature>
<dbReference type="EMBL" id="CAXLJM020000028">
    <property type="protein sequence ID" value="CAL8097527.1"/>
    <property type="molecule type" value="Genomic_DNA"/>
</dbReference>
<sequence>MMDDGMQDICRVCRSEGSHDRPLFYPCVCTGSIKYIHQDCLVQWLRYSRKEYCELCNHRFSFTPIYAPDMPKRLPIKDIISGLVTSVATAVRFWLHYTLVAFAWLGVVPLSACRIHRSLFTGSVNSILALPLDLLSTENLMSDIFHGCIVVMCTLCVFISLVWLREHMMHGGAPEWLEAPQEDNPIEVGDGDEGDDNGLNDMDNGNGDLDGDNNGLQLDVQAPANQNDNNNNNNVQNARGAGNDEINWNPIEWDRAAEELTWERLLGLDGSLVFLEHVFWVVSLNTLFILVFEFSPYHIGHFTLAGLQLQEMTKVQHFEGLLVTLCGYCVVGICLVLLHAVASIMRLNRSKKVLGLCYVVVKVCLLSVVEIGIFPLVCGWWLDVCSLSLFDATFKDREATFNKAPGTSMFLHWLFGMIYVFYFASFILLLREVLRPGVLWFLRNLNDPDFNPIQEMIHLPILRHIRRFLFSMIIFGTTVLLMVWLPIRIIKKTIPTFLPYNFVFTTEQAHELSLELVVLQVMMPALLEQGHTREWLKIVVRYWCIVMAWILDLRSYLLGDVPLENNSNGEVVNEHREAADVLVQRENNPDEIVNENEDREGGNGGNHGELRAVGVQVQAQVQVAGGEVGAAGGLGFVIGGGLGAAHQALLLRDGPTGFLPYTRPKLFPAKIGLLLMSMCATLTIVSIFILTVPVSVGRFVMRYWLSNPDEPIHELYTTASGLYVTWLTVRLFILFGTWIPRGWAAVWEMMRRWSVTMKTMYQWTMGLSFQVIKTAVAIGLLIGFIPYMCGLLFELLLISPLRVPLTQSPIYLASENWVMGTLYVKIACAGAMMTPQNFWLRRTLERIYNDGFRNINLNFIITELAAPCIVLLGLALAVPYVISQSLVPLFVTNMDSLNVVHRRIYPFFLVTAVVFGVISFQIRQFKKLYEHIKNDKYLVGRRLVNYERPPPSPSVPAM</sequence>
<feature type="transmembrane region" description="Helical" evidence="14">
    <location>
        <begin position="855"/>
        <end position="883"/>
    </location>
</feature>
<comment type="pathway">
    <text evidence="3">Protein modification; protein ubiquitination.</text>
</comment>